<dbReference type="EMBL" id="CP015093">
    <property type="protein sequence ID" value="APZ52370.1"/>
    <property type="molecule type" value="Genomic_DNA"/>
</dbReference>
<feature type="transmembrane region" description="Helical" evidence="1">
    <location>
        <begin position="140"/>
        <end position="156"/>
    </location>
</feature>
<keyword evidence="1" id="KW-1133">Transmembrane helix</keyword>
<keyword evidence="4" id="KW-1185">Reference proteome</keyword>
<dbReference type="STRING" id="1250539.Ga0080574_TMP2036"/>
<dbReference type="Proteomes" id="UP000187059">
    <property type="component" value="Chromosome"/>
</dbReference>
<dbReference type="Pfam" id="PF02517">
    <property type="entry name" value="Rce1-like"/>
    <property type="match status" value="1"/>
</dbReference>
<dbReference type="GO" id="GO:0080120">
    <property type="term" value="P:CAAX-box protein maturation"/>
    <property type="evidence" value="ECO:0007669"/>
    <property type="project" value="UniProtKB-ARBA"/>
</dbReference>
<evidence type="ECO:0000259" key="2">
    <source>
        <dbReference type="Pfam" id="PF02517"/>
    </source>
</evidence>
<proteinExistence type="predicted"/>
<accession>A0A1P8USI5</accession>
<feature type="transmembrane region" description="Helical" evidence="1">
    <location>
        <begin position="67"/>
        <end position="88"/>
    </location>
</feature>
<evidence type="ECO:0000256" key="1">
    <source>
        <dbReference type="SAM" id="Phobius"/>
    </source>
</evidence>
<keyword evidence="1" id="KW-0812">Transmembrane</keyword>
<feature type="transmembrane region" description="Helical" evidence="1">
    <location>
        <begin position="108"/>
        <end position="128"/>
    </location>
</feature>
<feature type="transmembrane region" description="Helical" evidence="1">
    <location>
        <begin position="269"/>
        <end position="293"/>
    </location>
</feature>
<gene>
    <name evidence="3" type="ORF">Ga0080574_TMP2036</name>
</gene>
<sequence length="295" mass="31022">MSYRAFTLLTRPARRTELWRLALGLGLVLLVMFGLQQGLLALAAMALPREGYWALIEQMREGETPAGLLALLLSVGTMGVGAVVATHLVHRRATVSLIGPLPLALRQFLRSGIAVALLYIAVALLPPWPLAGGLIPAMPLGRWLALLPLTLVALLIQTGSEELLFRGYLQSQLAARLPHPGVWLIAPSALFALGHWAPGTYGGNAGLVALWAFGFGIAAADLTARAGTLGPAIALHLVNNISAIALVSPQGAMSGLALYLLPFGAGDEAAVLAILPLDLAAIFLSWLTVRIALRV</sequence>
<organism evidence="3 4">
    <name type="scientific">Salipiger abyssi</name>
    <dbReference type="NCBI Taxonomy" id="1250539"/>
    <lineage>
        <taxon>Bacteria</taxon>
        <taxon>Pseudomonadati</taxon>
        <taxon>Pseudomonadota</taxon>
        <taxon>Alphaproteobacteria</taxon>
        <taxon>Rhodobacterales</taxon>
        <taxon>Roseobacteraceae</taxon>
        <taxon>Salipiger</taxon>
    </lineage>
</organism>
<dbReference type="KEGG" id="paby:Ga0080574_TMP2036"/>
<protein>
    <recommendedName>
        <fullName evidence="2">CAAX prenyl protease 2/Lysostaphin resistance protein A-like domain-containing protein</fullName>
    </recommendedName>
</protein>
<keyword evidence="1" id="KW-0472">Membrane</keyword>
<feature type="transmembrane region" description="Helical" evidence="1">
    <location>
        <begin position="177"/>
        <end position="197"/>
    </location>
</feature>
<feature type="domain" description="CAAX prenyl protease 2/Lysostaphin resistance protein A-like" evidence="2">
    <location>
        <begin position="145"/>
        <end position="241"/>
    </location>
</feature>
<evidence type="ECO:0000313" key="3">
    <source>
        <dbReference type="EMBL" id="APZ52370.1"/>
    </source>
</evidence>
<dbReference type="AlphaFoldDB" id="A0A1P8USI5"/>
<feature type="transmembrane region" description="Helical" evidence="1">
    <location>
        <begin position="203"/>
        <end position="222"/>
    </location>
</feature>
<dbReference type="RefSeq" id="WP_076698376.1">
    <property type="nucleotide sequence ID" value="NZ_CP015093.1"/>
</dbReference>
<evidence type="ECO:0000313" key="4">
    <source>
        <dbReference type="Proteomes" id="UP000187059"/>
    </source>
</evidence>
<dbReference type="InterPro" id="IPR003675">
    <property type="entry name" value="Rce1/LyrA-like_dom"/>
</dbReference>
<reference evidence="3 4" key="1">
    <citation type="submission" date="2016-04" db="EMBL/GenBank/DDBJ databases">
        <title>Deep-sea bacteria in the southern Pacific.</title>
        <authorList>
            <person name="Tang K."/>
        </authorList>
    </citation>
    <scope>NUCLEOTIDE SEQUENCE [LARGE SCALE GENOMIC DNA]</scope>
    <source>
        <strain evidence="3 4">JLT2014</strain>
    </source>
</reference>
<feature type="transmembrane region" description="Helical" evidence="1">
    <location>
        <begin position="21"/>
        <end position="47"/>
    </location>
</feature>
<name>A0A1P8USI5_9RHOB</name>
<dbReference type="GO" id="GO:0004175">
    <property type="term" value="F:endopeptidase activity"/>
    <property type="evidence" value="ECO:0007669"/>
    <property type="project" value="UniProtKB-ARBA"/>
</dbReference>
<dbReference type="OrthoDB" id="7171777at2"/>